<evidence type="ECO:0000256" key="7">
    <source>
        <dbReference type="ARBA" id="ARBA00022898"/>
    </source>
</evidence>
<evidence type="ECO:0000256" key="9">
    <source>
        <dbReference type="SAM" id="SignalP"/>
    </source>
</evidence>
<evidence type="ECO:0000256" key="3">
    <source>
        <dbReference type="ARBA" id="ARBA00011738"/>
    </source>
</evidence>
<dbReference type="InParanoid" id="A0A1Z5K4Y5"/>
<protein>
    <recommendedName>
        <fullName evidence="4">aspartate transaminase</fullName>
        <ecNumber evidence="4">2.6.1.1</ecNumber>
    </recommendedName>
    <alternativeName>
        <fullName evidence="8">Transaminase A</fullName>
    </alternativeName>
</protein>
<dbReference type="EMBL" id="BDSP01000155">
    <property type="protein sequence ID" value="GAX21151.1"/>
    <property type="molecule type" value="Genomic_DNA"/>
</dbReference>
<comment type="caution">
    <text evidence="11">The sequence shown here is derived from an EMBL/GenBank/DDBJ whole genome shotgun (WGS) entry which is preliminary data.</text>
</comment>
<evidence type="ECO:0000256" key="8">
    <source>
        <dbReference type="ARBA" id="ARBA00030923"/>
    </source>
</evidence>
<dbReference type="SUPFAM" id="SSF53383">
    <property type="entry name" value="PLP-dependent transferases"/>
    <property type="match status" value="1"/>
</dbReference>
<evidence type="ECO:0000259" key="10">
    <source>
        <dbReference type="Pfam" id="PF00155"/>
    </source>
</evidence>
<keyword evidence="12" id="KW-1185">Reference proteome</keyword>
<dbReference type="FunFam" id="3.40.640.10:FF:000066">
    <property type="entry name" value="Aspartate aminotransferase"/>
    <property type="match status" value="1"/>
</dbReference>
<dbReference type="GO" id="GO:0006520">
    <property type="term" value="P:amino acid metabolic process"/>
    <property type="evidence" value="ECO:0007669"/>
    <property type="project" value="InterPro"/>
</dbReference>
<feature type="domain" description="Aminotransferase class I/classII large" evidence="10">
    <location>
        <begin position="58"/>
        <end position="421"/>
    </location>
</feature>
<dbReference type="InterPro" id="IPR000796">
    <property type="entry name" value="Asp_trans"/>
</dbReference>
<evidence type="ECO:0000313" key="11">
    <source>
        <dbReference type="EMBL" id="GAX21151.1"/>
    </source>
</evidence>
<dbReference type="Proteomes" id="UP000198406">
    <property type="component" value="Unassembled WGS sequence"/>
</dbReference>
<dbReference type="GO" id="GO:0004069">
    <property type="term" value="F:L-aspartate:2-oxoglutarate aminotransferase activity"/>
    <property type="evidence" value="ECO:0007669"/>
    <property type="project" value="UniProtKB-EC"/>
</dbReference>
<comment type="similarity">
    <text evidence="2">Belongs to the class-I pyridoxal-phosphate-dependent aminotransferase family.</text>
</comment>
<reference evidence="11 12" key="1">
    <citation type="journal article" date="2015" name="Plant Cell">
        <title>Oil accumulation by the oleaginous diatom Fistulifera solaris as revealed by the genome and transcriptome.</title>
        <authorList>
            <person name="Tanaka T."/>
            <person name="Maeda Y."/>
            <person name="Veluchamy A."/>
            <person name="Tanaka M."/>
            <person name="Abida H."/>
            <person name="Marechal E."/>
            <person name="Bowler C."/>
            <person name="Muto M."/>
            <person name="Sunaga Y."/>
            <person name="Tanaka M."/>
            <person name="Yoshino T."/>
            <person name="Taniguchi T."/>
            <person name="Fukuda Y."/>
            <person name="Nemoto M."/>
            <person name="Matsumoto M."/>
            <person name="Wong P.S."/>
            <person name="Aburatani S."/>
            <person name="Fujibuchi W."/>
        </authorList>
    </citation>
    <scope>NUCLEOTIDE SEQUENCE [LARGE SCALE GENOMIC DNA]</scope>
    <source>
        <strain evidence="11 12">JPCC DA0580</strain>
    </source>
</reference>
<dbReference type="InterPro" id="IPR015424">
    <property type="entry name" value="PyrdxlP-dep_Trfase"/>
</dbReference>
<accession>A0A1Z5K4Y5</accession>
<dbReference type="PRINTS" id="PR00799">
    <property type="entry name" value="TRANSAMINASE"/>
</dbReference>
<evidence type="ECO:0000256" key="6">
    <source>
        <dbReference type="ARBA" id="ARBA00022679"/>
    </source>
</evidence>
<dbReference type="NCBIfam" id="NF006719">
    <property type="entry name" value="PRK09257.1"/>
    <property type="match status" value="1"/>
</dbReference>
<dbReference type="OrthoDB" id="6752799at2759"/>
<dbReference type="Pfam" id="PF00155">
    <property type="entry name" value="Aminotran_1_2"/>
    <property type="match status" value="1"/>
</dbReference>
<proteinExistence type="inferred from homology"/>
<dbReference type="GO" id="GO:0005739">
    <property type="term" value="C:mitochondrion"/>
    <property type="evidence" value="ECO:0007669"/>
    <property type="project" value="TreeGrafter"/>
</dbReference>
<name>A0A1Z5K4Y5_FISSO</name>
<organism evidence="11 12">
    <name type="scientific">Fistulifera solaris</name>
    <name type="common">Oleaginous diatom</name>
    <dbReference type="NCBI Taxonomy" id="1519565"/>
    <lineage>
        <taxon>Eukaryota</taxon>
        <taxon>Sar</taxon>
        <taxon>Stramenopiles</taxon>
        <taxon>Ochrophyta</taxon>
        <taxon>Bacillariophyta</taxon>
        <taxon>Bacillariophyceae</taxon>
        <taxon>Bacillariophycidae</taxon>
        <taxon>Naviculales</taxon>
        <taxon>Naviculaceae</taxon>
        <taxon>Fistulifera</taxon>
    </lineage>
</organism>
<keyword evidence="6 11" id="KW-0808">Transferase</keyword>
<evidence type="ECO:0000256" key="4">
    <source>
        <dbReference type="ARBA" id="ARBA00012753"/>
    </source>
</evidence>
<dbReference type="InterPro" id="IPR015421">
    <property type="entry name" value="PyrdxlP-dep_Trfase_major"/>
</dbReference>
<dbReference type="Gene3D" id="3.40.640.10">
    <property type="entry name" value="Type I PLP-dependent aspartate aminotransferase-like (Major domain)"/>
    <property type="match status" value="1"/>
</dbReference>
<dbReference type="InterPro" id="IPR015422">
    <property type="entry name" value="PyrdxlP-dep_Trfase_small"/>
</dbReference>
<comment type="subunit">
    <text evidence="3">Homodimer.</text>
</comment>
<evidence type="ECO:0000256" key="1">
    <source>
        <dbReference type="ARBA" id="ARBA00001933"/>
    </source>
</evidence>
<gene>
    <name evidence="11" type="ORF">FisN_23Hh166</name>
</gene>
<keyword evidence="9" id="KW-0732">Signal</keyword>
<keyword evidence="5 11" id="KW-0032">Aminotransferase</keyword>
<dbReference type="Gene3D" id="3.90.1150.10">
    <property type="entry name" value="Aspartate Aminotransferase, domain 1"/>
    <property type="match status" value="1"/>
</dbReference>
<dbReference type="EC" id="2.6.1.1" evidence="4"/>
<dbReference type="GO" id="GO:0030170">
    <property type="term" value="F:pyridoxal phosphate binding"/>
    <property type="evidence" value="ECO:0007669"/>
    <property type="project" value="InterPro"/>
</dbReference>
<dbReference type="PANTHER" id="PTHR11879:SF22">
    <property type="entry name" value="ASPARTATE AMINOTRANSFERASE, MITOCHONDRIAL"/>
    <property type="match status" value="1"/>
</dbReference>
<evidence type="ECO:0000313" key="12">
    <source>
        <dbReference type="Proteomes" id="UP000198406"/>
    </source>
</evidence>
<dbReference type="FunFam" id="3.90.1150.10:FF:000001">
    <property type="entry name" value="Aspartate aminotransferase"/>
    <property type="match status" value="1"/>
</dbReference>
<evidence type="ECO:0000256" key="5">
    <source>
        <dbReference type="ARBA" id="ARBA00022576"/>
    </source>
</evidence>
<feature type="signal peptide" evidence="9">
    <location>
        <begin position="1"/>
        <end position="21"/>
    </location>
</feature>
<comment type="cofactor">
    <cofactor evidence="1">
        <name>pyridoxal 5'-phosphate</name>
        <dbReference type="ChEBI" id="CHEBI:597326"/>
    </cofactor>
</comment>
<dbReference type="InterPro" id="IPR004839">
    <property type="entry name" value="Aminotransferase_I/II_large"/>
</dbReference>
<dbReference type="CDD" id="cd00609">
    <property type="entry name" value="AAT_like"/>
    <property type="match status" value="1"/>
</dbReference>
<dbReference type="PANTHER" id="PTHR11879">
    <property type="entry name" value="ASPARTATE AMINOTRANSFERASE"/>
    <property type="match status" value="1"/>
</dbReference>
<feature type="chain" id="PRO_5013392018" description="aspartate transaminase" evidence="9">
    <location>
        <begin position="22"/>
        <end position="433"/>
    </location>
</feature>
<sequence length="433" mass="47959">MTIVPHYETLVISLLFCVTQAATFSAATASVWSKVETGPPDAILGIAQAFRECQDGRKVNVCVGAYRDTQGKPWVLPTVRAAERKLLENDDPKDYLPIEGDAGFIAEAVKFAYGQNVDLSTVAAVQTLSGTGACRIGGEFLAQFRENKNIYIPTPTWGNHWKIFKECGLETHPYRYYDRSTNRLDLNGFIEDLEAAPEGSIILLHACAHNPTGCDPTLDQWKRIADALERKGHVAFFDSAYQGFASGDAERDASAFRYIADRKTIPVLLAQSFAKNFGLYGERCGTLSMICSDEEERQRLLSQLRCVIRPMYSSPPRHGSSIVKTVLSDSQLAPQYYEECATMANRIQAMRELLVKTLAEVGSTHDWSHVSEQIGMFAFTGMSEEMCDQLTKDYAIYLTRDGRISIAGLNDSNIRYVAEAIHAVTDGKSITGN</sequence>
<evidence type="ECO:0000256" key="2">
    <source>
        <dbReference type="ARBA" id="ARBA00007441"/>
    </source>
</evidence>
<dbReference type="AlphaFoldDB" id="A0A1Z5K4Y5"/>
<keyword evidence="7" id="KW-0663">Pyridoxal phosphate</keyword>
<dbReference type="FunCoup" id="A0A1Z5K4Y5">
    <property type="interactions" value="523"/>
</dbReference>